<name>A0A0C2H6R9_9BILA</name>
<feature type="domain" description="ZP" evidence="3">
    <location>
        <begin position="1"/>
        <end position="126"/>
    </location>
</feature>
<dbReference type="PROSITE" id="PS51034">
    <property type="entry name" value="ZP_2"/>
    <property type="match status" value="1"/>
</dbReference>
<keyword evidence="5" id="KW-1185">Reference proteome</keyword>
<keyword evidence="1" id="KW-0732">Signal</keyword>
<dbReference type="InterPro" id="IPR055355">
    <property type="entry name" value="ZP-C"/>
</dbReference>
<sequence length="217" mass="24249">MKIVVDEHHKIGPEVSEVDIGMPLAVQWKLLPESDAYGFHVKNCIVKDDISNIEHKMIDELGCSTDLSIFAHPHYDTYHDTASSHLWAFKVPDHTRLRIRCDVAICSDIPSSMTNISSCASIPTPPFCPDLITSPSNSILYDAEGAFLKRRRQTGPEMTQSVRATLCTGDTCDPQPLELDRRCFDLYWVAASTGFSFASLIAAIFIHIVVKVRISRQ</sequence>
<protein>
    <recommendedName>
        <fullName evidence="3">ZP domain-containing protein</fullName>
    </recommendedName>
</protein>
<evidence type="ECO:0000313" key="4">
    <source>
        <dbReference type="EMBL" id="KIH67219.1"/>
    </source>
</evidence>
<dbReference type="PANTHER" id="PTHR22907:SF46">
    <property type="entry name" value="ZP DOMAIN-CONTAINING PROTEIN"/>
    <property type="match status" value="1"/>
</dbReference>
<dbReference type="Proteomes" id="UP000054047">
    <property type="component" value="Unassembled WGS sequence"/>
</dbReference>
<proteinExistence type="predicted"/>
<keyword evidence="2" id="KW-0812">Transmembrane</keyword>
<dbReference type="InterPro" id="IPR001507">
    <property type="entry name" value="ZP_dom"/>
</dbReference>
<dbReference type="AlphaFoldDB" id="A0A0C2H6R9"/>
<dbReference type="EMBL" id="KN726788">
    <property type="protein sequence ID" value="KIH67219.1"/>
    <property type="molecule type" value="Genomic_DNA"/>
</dbReference>
<evidence type="ECO:0000313" key="5">
    <source>
        <dbReference type="Proteomes" id="UP000054047"/>
    </source>
</evidence>
<evidence type="ECO:0000256" key="1">
    <source>
        <dbReference type="ARBA" id="ARBA00022729"/>
    </source>
</evidence>
<reference evidence="4 5" key="1">
    <citation type="submission" date="2013-12" db="EMBL/GenBank/DDBJ databases">
        <title>Draft genome of the parsitic nematode Ancylostoma duodenale.</title>
        <authorList>
            <person name="Mitreva M."/>
        </authorList>
    </citation>
    <scope>NUCLEOTIDE SEQUENCE [LARGE SCALE GENOMIC DNA]</scope>
    <source>
        <strain evidence="4 5">Zhejiang</strain>
    </source>
</reference>
<dbReference type="OrthoDB" id="6351704at2759"/>
<dbReference type="InterPro" id="IPR051962">
    <property type="entry name" value="Cuticlin"/>
</dbReference>
<dbReference type="PANTHER" id="PTHR22907">
    <property type="entry name" value="GH04558P"/>
    <property type="match status" value="1"/>
</dbReference>
<dbReference type="Pfam" id="PF00100">
    <property type="entry name" value="Zona_pellucida"/>
    <property type="match status" value="1"/>
</dbReference>
<keyword evidence="2" id="KW-1133">Transmembrane helix</keyword>
<evidence type="ECO:0000259" key="3">
    <source>
        <dbReference type="PROSITE" id="PS51034"/>
    </source>
</evidence>
<feature type="transmembrane region" description="Helical" evidence="2">
    <location>
        <begin position="186"/>
        <end position="210"/>
    </location>
</feature>
<keyword evidence="2" id="KW-0472">Membrane</keyword>
<gene>
    <name evidence="4" type="ORF">ANCDUO_02451</name>
</gene>
<organism evidence="4 5">
    <name type="scientific">Ancylostoma duodenale</name>
    <dbReference type="NCBI Taxonomy" id="51022"/>
    <lineage>
        <taxon>Eukaryota</taxon>
        <taxon>Metazoa</taxon>
        <taxon>Ecdysozoa</taxon>
        <taxon>Nematoda</taxon>
        <taxon>Chromadorea</taxon>
        <taxon>Rhabditida</taxon>
        <taxon>Rhabditina</taxon>
        <taxon>Rhabditomorpha</taxon>
        <taxon>Strongyloidea</taxon>
        <taxon>Ancylostomatidae</taxon>
        <taxon>Ancylostomatinae</taxon>
        <taxon>Ancylostoma</taxon>
    </lineage>
</organism>
<accession>A0A0C2H6R9</accession>
<evidence type="ECO:0000256" key="2">
    <source>
        <dbReference type="SAM" id="Phobius"/>
    </source>
</evidence>